<dbReference type="SUPFAM" id="SSF52540">
    <property type="entry name" value="P-loop containing nucleoside triphosphate hydrolases"/>
    <property type="match status" value="1"/>
</dbReference>
<feature type="compositionally biased region" description="Low complexity" evidence="12">
    <location>
        <begin position="55"/>
        <end position="95"/>
    </location>
</feature>
<evidence type="ECO:0000256" key="5">
    <source>
        <dbReference type="ARBA" id="ARBA00022801"/>
    </source>
</evidence>
<dbReference type="EMBL" id="CP000112">
    <property type="protein sequence ID" value="ABB37361.1"/>
    <property type="molecule type" value="Genomic_DNA"/>
</dbReference>
<proteinExistence type="inferred from homology"/>
<evidence type="ECO:0000259" key="13">
    <source>
        <dbReference type="PROSITE" id="PS00300"/>
    </source>
</evidence>
<dbReference type="NCBIfam" id="TIGR00064">
    <property type="entry name" value="ftsY"/>
    <property type="match status" value="1"/>
</dbReference>
<dbReference type="GO" id="GO:0006614">
    <property type="term" value="P:SRP-dependent cotranslational protein targeting to membrane"/>
    <property type="evidence" value="ECO:0007669"/>
    <property type="project" value="InterPro"/>
</dbReference>
<evidence type="ECO:0000256" key="10">
    <source>
        <dbReference type="ARBA" id="ARBA00053570"/>
    </source>
</evidence>
<dbReference type="RefSeq" id="WP_011366676.1">
    <property type="nucleotide sequence ID" value="NC_007519.1"/>
</dbReference>
<dbReference type="InterPro" id="IPR003593">
    <property type="entry name" value="AAA+_ATPase"/>
</dbReference>
<dbReference type="SMART" id="SM00962">
    <property type="entry name" value="SRP54"/>
    <property type="match status" value="1"/>
</dbReference>
<dbReference type="Gene3D" id="1.20.120.140">
    <property type="entry name" value="Signal recognition particle SRP54, nucleotide-binding domain"/>
    <property type="match status" value="1"/>
</dbReference>
<organism evidence="14 15">
    <name type="scientific">Oleidesulfovibrio alaskensis (strain ATCC BAA-1058 / DSM 17464 / G20)</name>
    <name type="common">Desulfovibrio alaskensis</name>
    <dbReference type="NCBI Taxonomy" id="207559"/>
    <lineage>
        <taxon>Bacteria</taxon>
        <taxon>Pseudomonadati</taxon>
        <taxon>Thermodesulfobacteriota</taxon>
        <taxon>Desulfovibrionia</taxon>
        <taxon>Desulfovibrionales</taxon>
        <taxon>Desulfovibrionaceae</taxon>
        <taxon>Oleidesulfovibrio</taxon>
    </lineage>
</organism>
<dbReference type="GO" id="GO:0003924">
    <property type="term" value="F:GTPase activity"/>
    <property type="evidence" value="ECO:0007669"/>
    <property type="project" value="UniProtKB-UniRule"/>
</dbReference>
<dbReference type="GO" id="GO:0005886">
    <property type="term" value="C:plasma membrane"/>
    <property type="evidence" value="ECO:0007669"/>
    <property type="project" value="UniProtKB-SubCell"/>
</dbReference>
<dbReference type="CDD" id="cd17874">
    <property type="entry name" value="FtsY"/>
    <property type="match status" value="1"/>
</dbReference>
<comment type="function">
    <text evidence="10">Involved in targeting and insertion of nascent membrane proteins into the cytoplasmic membrane. Acts as a receptor for the complex formed by the signal recognition particle (SRP) and the ribosome-nascent chain (RNC). Interaction with SRP-RNC leads to the transfer of the RNC complex to the Sec translocase for insertion into the membrane, the hydrolysis of GTP by both Ffh and FtsY, and the dissociation of the SRP-FtsY complex into the individual components.</text>
</comment>
<dbReference type="SMART" id="SM00382">
    <property type="entry name" value="AAA"/>
    <property type="match status" value="1"/>
</dbReference>
<dbReference type="InterPro" id="IPR042101">
    <property type="entry name" value="SRP54_N_sf"/>
</dbReference>
<dbReference type="PROSITE" id="PS00300">
    <property type="entry name" value="SRP54"/>
    <property type="match status" value="1"/>
</dbReference>
<feature type="domain" description="SRP54-type proteins GTP-binding" evidence="13">
    <location>
        <begin position="477"/>
        <end position="490"/>
    </location>
</feature>
<reference evidence="14 15" key="1">
    <citation type="journal article" date="2011" name="J. Bacteriol.">
        <title>Complete genome sequence and updated annotation of Desulfovibrio alaskensis G20.</title>
        <authorList>
            <person name="Hauser L.J."/>
            <person name="Land M.L."/>
            <person name="Brown S.D."/>
            <person name="Larimer F."/>
            <person name="Keller K.L."/>
            <person name="Rapp-Giles B.J."/>
            <person name="Price M.N."/>
            <person name="Lin M."/>
            <person name="Bruce D.C."/>
            <person name="Detter J.C."/>
            <person name="Tapia R."/>
            <person name="Han C.S."/>
            <person name="Goodwin L.A."/>
            <person name="Cheng J.F."/>
            <person name="Pitluck S."/>
            <person name="Copeland A."/>
            <person name="Lucas S."/>
            <person name="Nolan M."/>
            <person name="Lapidus A.L."/>
            <person name="Palumbo A.V."/>
            <person name="Wall J.D."/>
        </authorList>
    </citation>
    <scope>NUCLEOTIDE SEQUENCE [LARGE SCALE GENOMIC DNA]</scope>
    <source>
        <strain evidence="15">ATCC BAA 1058 / DSM 17464 / G20</strain>
    </source>
</reference>
<evidence type="ECO:0000256" key="7">
    <source>
        <dbReference type="ARBA" id="ARBA00023136"/>
    </source>
</evidence>
<keyword evidence="4 11" id="KW-0547">Nucleotide-binding</keyword>
<feature type="binding site" evidence="11">
    <location>
        <begin position="310"/>
        <end position="317"/>
    </location>
    <ligand>
        <name>GTP</name>
        <dbReference type="ChEBI" id="CHEBI:37565"/>
    </ligand>
</feature>
<evidence type="ECO:0000256" key="3">
    <source>
        <dbReference type="ARBA" id="ARBA00022490"/>
    </source>
</evidence>
<dbReference type="EC" id="3.6.5.4" evidence="11"/>
<dbReference type="Proteomes" id="UP000002710">
    <property type="component" value="Chromosome"/>
</dbReference>
<dbReference type="PANTHER" id="PTHR43134">
    <property type="entry name" value="SIGNAL RECOGNITION PARTICLE RECEPTOR SUBUNIT ALPHA"/>
    <property type="match status" value="1"/>
</dbReference>
<gene>
    <name evidence="11" type="primary">ftsY</name>
    <name evidence="14" type="ordered locus">Dde_0560</name>
</gene>
<accession>Q315N5</accession>
<evidence type="ECO:0000256" key="8">
    <source>
        <dbReference type="ARBA" id="ARBA00023170"/>
    </source>
</evidence>
<evidence type="ECO:0000256" key="4">
    <source>
        <dbReference type="ARBA" id="ARBA00022741"/>
    </source>
</evidence>
<dbReference type="PANTHER" id="PTHR43134:SF1">
    <property type="entry name" value="SIGNAL RECOGNITION PARTICLE RECEPTOR SUBUNIT ALPHA"/>
    <property type="match status" value="1"/>
</dbReference>
<dbReference type="AlphaFoldDB" id="Q315N5"/>
<feature type="binding site" evidence="11">
    <location>
        <begin position="456"/>
        <end position="459"/>
    </location>
    <ligand>
        <name>GTP</name>
        <dbReference type="ChEBI" id="CHEBI:37565"/>
    </ligand>
</feature>
<dbReference type="Pfam" id="PF02881">
    <property type="entry name" value="SRP54_N"/>
    <property type="match status" value="1"/>
</dbReference>
<evidence type="ECO:0000256" key="9">
    <source>
        <dbReference type="ARBA" id="ARBA00048027"/>
    </source>
</evidence>
<dbReference type="InterPro" id="IPR036225">
    <property type="entry name" value="SRP/SRP_N"/>
</dbReference>
<dbReference type="InterPro" id="IPR004390">
    <property type="entry name" value="SR_rcpt_FtsY"/>
</dbReference>
<name>Q315N5_OLEA2</name>
<sequence>MGFFSKLKRFWGGAETPAPEEAGKRDAAAQPETQVSPEESSGDALSDDAPHDTASAEAEQADIQAAAQRGGVAEQPHAAAAGDAEDMPAAATPQAAQVAQQAADAAPVWQTELTLALRGAEPRLSVWLGHVLQGIDRAGDELWDRLLFFFRALDAPADEASAFVGNFRKWLDDMEYERVEDFRSELQYRLALALELEDEEDERNRLFLKLSEGLTRTKEQITRRIDGLLSAHKQIDEAFWEELEEILIMADVGYEPAMELVGRLRARVRASGSDDPALFKELMREELEDIFRTPRRIAAINPPEVVLMVGVNGVGKTTTIAKLAYRARLQGKKVLIAAGDTFRAAAIEQLKVWADRVGAGFHSKGANADPAAVAYEAMDKAVKEGYDILFVDTAGRIHTKVNLMEELQKIRGVLGKKHPGAPHRSILVIDATTGQNALSQTRLFDESCKLDEIVLTKLDGTAKGGIVVAVAMQFGIPITYVGLGEKMEDLRPFDGRDFAQALLGSD</sequence>
<keyword evidence="2 11" id="KW-1003">Cell membrane</keyword>
<evidence type="ECO:0000256" key="1">
    <source>
        <dbReference type="ARBA" id="ARBA00004413"/>
    </source>
</evidence>
<keyword evidence="7 11" id="KW-0472">Membrane</keyword>
<dbReference type="KEGG" id="dde:Dde_0560"/>
<keyword evidence="8 11" id="KW-0675">Receptor</keyword>
<dbReference type="FunFam" id="1.20.120.140:FF:000002">
    <property type="entry name" value="Signal recognition particle receptor FtsY"/>
    <property type="match status" value="1"/>
</dbReference>
<comment type="subcellular location">
    <subcellularLocation>
        <location evidence="11">Cell inner membrane</location>
        <topology evidence="11">Peripheral membrane protein</topology>
        <orientation evidence="11">Cytoplasmic side</orientation>
    </subcellularLocation>
    <subcellularLocation>
        <location evidence="11">Cytoplasm</location>
    </subcellularLocation>
    <subcellularLocation>
        <location evidence="1">Cell membrane</location>
        <topology evidence="1">Peripheral membrane protein</topology>
        <orientation evidence="1">Cytoplasmic side</orientation>
    </subcellularLocation>
</comment>
<dbReference type="GO" id="GO:0005047">
    <property type="term" value="F:signal recognition particle binding"/>
    <property type="evidence" value="ECO:0007669"/>
    <property type="project" value="TreeGrafter"/>
</dbReference>
<evidence type="ECO:0000256" key="6">
    <source>
        <dbReference type="ARBA" id="ARBA00023134"/>
    </source>
</evidence>
<dbReference type="InterPro" id="IPR013822">
    <property type="entry name" value="Signal_recog_particl_SRP54_hlx"/>
</dbReference>
<evidence type="ECO:0000313" key="14">
    <source>
        <dbReference type="EMBL" id="ABB37361.1"/>
    </source>
</evidence>
<feature type="region of interest" description="Disordered" evidence="12">
    <location>
        <begin position="1"/>
        <end position="95"/>
    </location>
</feature>
<dbReference type="FunFam" id="3.40.50.300:FF:000053">
    <property type="entry name" value="Signal recognition particle receptor FtsY"/>
    <property type="match status" value="1"/>
</dbReference>
<feature type="binding site" evidence="11">
    <location>
        <begin position="392"/>
        <end position="396"/>
    </location>
    <ligand>
        <name>GTP</name>
        <dbReference type="ChEBI" id="CHEBI:37565"/>
    </ligand>
</feature>
<dbReference type="HAMAP" id="MF_00920">
    <property type="entry name" value="FtsY"/>
    <property type="match status" value="1"/>
</dbReference>
<dbReference type="GO" id="GO:0005525">
    <property type="term" value="F:GTP binding"/>
    <property type="evidence" value="ECO:0007669"/>
    <property type="project" value="UniProtKB-UniRule"/>
</dbReference>
<dbReference type="Gene3D" id="3.40.50.300">
    <property type="entry name" value="P-loop containing nucleotide triphosphate hydrolases"/>
    <property type="match status" value="1"/>
</dbReference>
<evidence type="ECO:0000256" key="11">
    <source>
        <dbReference type="HAMAP-Rule" id="MF_00920"/>
    </source>
</evidence>
<dbReference type="STRING" id="207559.Dde_0560"/>
<evidence type="ECO:0000256" key="12">
    <source>
        <dbReference type="SAM" id="MobiDB-lite"/>
    </source>
</evidence>
<evidence type="ECO:0000313" key="15">
    <source>
        <dbReference type="Proteomes" id="UP000002710"/>
    </source>
</evidence>
<dbReference type="SUPFAM" id="SSF47364">
    <property type="entry name" value="Domain of the SRP/SRP receptor G-proteins"/>
    <property type="match status" value="1"/>
</dbReference>
<dbReference type="Pfam" id="PF00448">
    <property type="entry name" value="SRP54"/>
    <property type="match status" value="1"/>
</dbReference>
<keyword evidence="15" id="KW-1185">Reference proteome</keyword>
<dbReference type="HOGENOM" id="CLU_009301_10_0_7"/>
<evidence type="ECO:0000256" key="2">
    <source>
        <dbReference type="ARBA" id="ARBA00022475"/>
    </source>
</evidence>
<dbReference type="SMART" id="SM00963">
    <property type="entry name" value="SRP54_N"/>
    <property type="match status" value="1"/>
</dbReference>
<keyword evidence="11" id="KW-0997">Cell inner membrane</keyword>
<keyword evidence="6 11" id="KW-0342">GTP-binding</keyword>
<protein>
    <recommendedName>
        <fullName evidence="11">Signal recognition particle receptor FtsY</fullName>
        <shortName evidence="11">SRP receptor</shortName>
        <ecNumber evidence="11">3.6.5.4</ecNumber>
    </recommendedName>
</protein>
<comment type="catalytic activity">
    <reaction evidence="9 11">
        <text>GTP + H2O = GDP + phosphate + H(+)</text>
        <dbReference type="Rhea" id="RHEA:19669"/>
        <dbReference type="ChEBI" id="CHEBI:15377"/>
        <dbReference type="ChEBI" id="CHEBI:15378"/>
        <dbReference type="ChEBI" id="CHEBI:37565"/>
        <dbReference type="ChEBI" id="CHEBI:43474"/>
        <dbReference type="ChEBI" id="CHEBI:58189"/>
        <dbReference type="EC" id="3.6.5.4"/>
    </reaction>
</comment>
<comment type="subunit">
    <text evidence="11">Part of the signal recognition particle protein translocation system, which is composed of SRP and FtsY.</text>
</comment>
<dbReference type="InterPro" id="IPR027417">
    <property type="entry name" value="P-loop_NTPase"/>
</dbReference>
<keyword evidence="5 11" id="KW-0378">Hydrolase</keyword>
<dbReference type="InterPro" id="IPR000897">
    <property type="entry name" value="SRP54_GTPase_dom"/>
</dbReference>
<dbReference type="GO" id="GO:0005737">
    <property type="term" value="C:cytoplasm"/>
    <property type="evidence" value="ECO:0007669"/>
    <property type="project" value="UniProtKB-SubCell"/>
</dbReference>
<dbReference type="eggNOG" id="COG0552">
    <property type="taxonomic scope" value="Bacteria"/>
</dbReference>
<keyword evidence="3 11" id="KW-0963">Cytoplasm</keyword>
<comment type="similarity">
    <text evidence="11">Belongs to the GTP-binding SRP family. FtsY subfamily.</text>
</comment>